<proteinExistence type="predicted"/>
<accession>A0A8J6B6W6</accession>
<name>A0A8J6B6W6_9EUKA</name>
<protein>
    <submittedName>
        <fullName evidence="2">Macro domain</fullName>
    </submittedName>
</protein>
<reference evidence="2" key="1">
    <citation type="submission" date="2021-05" db="EMBL/GenBank/DDBJ databases">
        <title>A free-living protist that lacks canonical eukaryotic 1 DNA replication and segregation systems.</title>
        <authorList>
            <person name="Salas-Leiva D.E."/>
            <person name="Tromer E.C."/>
            <person name="Curtis B.A."/>
            <person name="Jerlstrom-Hultqvist J."/>
            <person name="Kolisko M."/>
            <person name="Yi Z."/>
            <person name="Salas-Leiva J.S."/>
            <person name="Gallot-Lavallee L."/>
            <person name="Kops G.J.P.L."/>
            <person name="Archibald J.M."/>
            <person name="Simpson A.G.B."/>
            <person name="Roger A.J."/>
        </authorList>
    </citation>
    <scope>NUCLEOTIDE SEQUENCE</scope>
    <source>
        <strain evidence="2">BICM</strain>
    </source>
</reference>
<gene>
    <name evidence="2" type="ORF">J8273_1972</name>
</gene>
<dbReference type="Proteomes" id="UP000717585">
    <property type="component" value="Unassembled WGS sequence"/>
</dbReference>
<sequence length="186" mass="19604">MAQTNAATLIAAKTGKIQFSFENICALTDVDAIVNAANTRLLAGGGVCGAIFQAAGRRVLQEECNQIGFCPVGSAVITSGVNLPMRIIHAVGPSDGSPAMLEKAYKSIMDLCKKENVRSVAIPCISTGIFGFDNKKAARIAIETIKAWLEDGDNSDAVDKILLVLFTDQDIAAYAALVPTLFPQAE</sequence>
<dbReference type="OrthoDB" id="6133115at2759"/>
<dbReference type="PANTHER" id="PTHR11106">
    <property type="entry name" value="GANGLIOSIDE INDUCED DIFFERENTIATION ASSOCIATED PROTEIN 2-RELATED"/>
    <property type="match status" value="1"/>
</dbReference>
<evidence type="ECO:0000313" key="3">
    <source>
        <dbReference type="Proteomes" id="UP000717585"/>
    </source>
</evidence>
<dbReference type="InterPro" id="IPR002589">
    <property type="entry name" value="Macro_dom"/>
</dbReference>
<dbReference type="SMART" id="SM00506">
    <property type="entry name" value="A1pp"/>
    <property type="match status" value="1"/>
</dbReference>
<dbReference type="Pfam" id="PF01661">
    <property type="entry name" value="Macro"/>
    <property type="match status" value="1"/>
</dbReference>
<evidence type="ECO:0000259" key="1">
    <source>
        <dbReference type="PROSITE" id="PS51154"/>
    </source>
</evidence>
<evidence type="ECO:0000313" key="2">
    <source>
        <dbReference type="EMBL" id="KAG9396918.1"/>
    </source>
</evidence>
<dbReference type="SUPFAM" id="SSF52949">
    <property type="entry name" value="Macro domain-like"/>
    <property type="match status" value="1"/>
</dbReference>
<dbReference type="Gene3D" id="3.40.220.10">
    <property type="entry name" value="Leucine Aminopeptidase, subunit E, domain 1"/>
    <property type="match status" value="1"/>
</dbReference>
<dbReference type="EMBL" id="JAHDYR010000005">
    <property type="protein sequence ID" value="KAG9396918.1"/>
    <property type="molecule type" value="Genomic_DNA"/>
</dbReference>
<dbReference type="PANTHER" id="PTHR11106:SF27">
    <property type="entry name" value="MACRO DOMAIN-CONTAINING PROTEIN"/>
    <property type="match status" value="1"/>
</dbReference>
<organism evidence="2 3">
    <name type="scientific">Carpediemonas membranifera</name>
    <dbReference type="NCBI Taxonomy" id="201153"/>
    <lineage>
        <taxon>Eukaryota</taxon>
        <taxon>Metamonada</taxon>
        <taxon>Carpediemonas-like organisms</taxon>
        <taxon>Carpediemonas</taxon>
    </lineage>
</organism>
<dbReference type="InterPro" id="IPR043472">
    <property type="entry name" value="Macro_dom-like"/>
</dbReference>
<feature type="domain" description="Macro" evidence="1">
    <location>
        <begin position="1"/>
        <end position="182"/>
    </location>
</feature>
<dbReference type="PROSITE" id="PS51154">
    <property type="entry name" value="MACRO"/>
    <property type="match status" value="1"/>
</dbReference>
<comment type="caution">
    <text evidence="2">The sequence shown here is derived from an EMBL/GenBank/DDBJ whole genome shotgun (WGS) entry which is preliminary data.</text>
</comment>
<dbReference type="AlphaFoldDB" id="A0A8J6B6W6"/>
<keyword evidence="3" id="KW-1185">Reference proteome</keyword>